<dbReference type="AlphaFoldDB" id="A0AAD7WU20"/>
<evidence type="ECO:0000313" key="4">
    <source>
        <dbReference type="Proteomes" id="UP001221898"/>
    </source>
</evidence>
<reference evidence="3" key="1">
    <citation type="journal article" date="2023" name="Science">
        <title>Genome structures resolve the early diversification of teleost fishes.</title>
        <authorList>
            <person name="Parey E."/>
            <person name="Louis A."/>
            <person name="Montfort J."/>
            <person name="Bouchez O."/>
            <person name="Roques C."/>
            <person name="Iampietro C."/>
            <person name="Lluch J."/>
            <person name="Castinel A."/>
            <person name="Donnadieu C."/>
            <person name="Desvignes T."/>
            <person name="Floi Bucao C."/>
            <person name="Jouanno E."/>
            <person name="Wen M."/>
            <person name="Mejri S."/>
            <person name="Dirks R."/>
            <person name="Jansen H."/>
            <person name="Henkel C."/>
            <person name="Chen W.J."/>
            <person name="Zahm M."/>
            <person name="Cabau C."/>
            <person name="Klopp C."/>
            <person name="Thompson A.W."/>
            <person name="Robinson-Rechavi M."/>
            <person name="Braasch I."/>
            <person name="Lecointre G."/>
            <person name="Bobe J."/>
            <person name="Postlethwait J.H."/>
            <person name="Berthelot C."/>
            <person name="Roest Crollius H."/>
            <person name="Guiguen Y."/>
        </authorList>
    </citation>
    <scope>NUCLEOTIDE SEQUENCE</scope>
    <source>
        <strain evidence="3">NC1722</strain>
    </source>
</reference>
<accession>A0AAD7WU20</accession>
<dbReference type="Proteomes" id="UP001221898">
    <property type="component" value="Unassembled WGS sequence"/>
</dbReference>
<organism evidence="3 4">
    <name type="scientific">Aldrovandia affinis</name>
    <dbReference type="NCBI Taxonomy" id="143900"/>
    <lineage>
        <taxon>Eukaryota</taxon>
        <taxon>Metazoa</taxon>
        <taxon>Chordata</taxon>
        <taxon>Craniata</taxon>
        <taxon>Vertebrata</taxon>
        <taxon>Euteleostomi</taxon>
        <taxon>Actinopterygii</taxon>
        <taxon>Neopterygii</taxon>
        <taxon>Teleostei</taxon>
        <taxon>Notacanthiformes</taxon>
        <taxon>Halosauridae</taxon>
        <taxon>Aldrovandia</taxon>
    </lineage>
</organism>
<keyword evidence="2" id="KW-0472">Membrane</keyword>
<protein>
    <submittedName>
        <fullName evidence="3">Uncharacterized protein</fullName>
    </submittedName>
</protein>
<feature type="compositionally biased region" description="Polar residues" evidence="1">
    <location>
        <begin position="158"/>
        <end position="171"/>
    </location>
</feature>
<feature type="region of interest" description="Disordered" evidence="1">
    <location>
        <begin position="106"/>
        <end position="171"/>
    </location>
</feature>
<comment type="caution">
    <text evidence="3">The sequence shown here is derived from an EMBL/GenBank/DDBJ whole genome shotgun (WGS) entry which is preliminary data.</text>
</comment>
<evidence type="ECO:0000256" key="2">
    <source>
        <dbReference type="SAM" id="Phobius"/>
    </source>
</evidence>
<keyword evidence="2" id="KW-0812">Transmembrane</keyword>
<evidence type="ECO:0000256" key="1">
    <source>
        <dbReference type="SAM" id="MobiDB-lite"/>
    </source>
</evidence>
<keyword evidence="4" id="KW-1185">Reference proteome</keyword>
<keyword evidence="2" id="KW-1133">Transmembrane helix</keyword>
<dbReference type="EMBL" id="JAINUG010000032">
    <property type="protein sequence ID" value="KAJ8409005.1"/>
    <property type="molecule type" value="Genomic_DNA"/>
</dbReference>
<gene>
    <name evidence="3" type="ORF">AAFF_G00240260</name>
</gene>
<proteinExistence type="predicted"/>
<name>A0AAD7WU20_9TELE</name>
<evidence type="ECO:0000313" key="3">
    <source>
        <dbReference type="EMBL" id="KAJ8409005.1"/>
    </source>
</evidence>
<sequence length="171" mass="17465">MCSRRGQGAICSTRLGDRAGFQAAGGSLSLLILQSHSGNPALHQTLSHQAQDYARSGVDTQRKKIPGGAVLPVPLGPFITWLILTVCGSSIMLCFGHQLRGSLPPAGGRSLLPPQRLGNDVGRSQAAGSLSETGLEPRWMLTPDGPGSGPLTAGGLSGTSKPRSTAGKGSS</sequence>
<feature type="transmembrane region" description="Helical" evidence="2">
    <location>
        <begin position="78"/>
        <end position="95"/>
    </location>
</feature>